<dbReference type="PANTHER" id="PTHR39178">
    <property type="entry name" value="HYPOTHETICAL RIBOSOME-ASSOCIATED PROTEIN"/>
    <property type="match status" value="1"/>
</dbReference>
<dbReference type="GO" id="GO:0008234">
    <property type="term" value="F:cysteine-type peptidase activity"/>
    <property type="evidence" value="ECO:0007669"/>
    <property type="project" value="UniProtKB-KW"/>
</dbReference>
<dbReference type="GO" id="GO:0006508">
    <property type="term" value="P:proteolysis"/>
    <property type="evidence" value="ECO:0007669"/>
    <property type="project" value="UniProtKB-KW"/>
</dbReference>
<sequence length="113" mass="12284">MIHATFFRNADSQISAFKLTGHADSGDYGHDIVCAAVSVLSISTVNGLQRVAQLDLDVDSNDTEGGYLRVTLLPTNDSTREDRGQTLLQSFEDGLHDVAANYSDYITMTQVSN</sequence>
<protein>
    <recommendedName>
        <fullName evidence="6">Ribosomal processing cysteine protease Prp</fullName>
    </recommendedName>
</protein>
<dbReference type="Pfam" id="PF04327">
    <property type="entry name" value="Peptidase_Prp"/>
    <property type="match status" value="1"/>
</dbReference>
<dbReference type="RefSeq" id="WP_109249648.1">
    <property type="nucleotide sequence ID" value="NZ_QCXQ01000001.1"/>
</dbReference>
<keyword evidence="1" id="KW-0690">Ribosome biogenesis</keyword>
<dbReference type="PANTHER" id="PTHR39178:SF1">
    <property type="entry name" value="RIBOSOMAL-PROCESSING CYSTEINE PROTEASE PRP"/>
    <property type="match status" value="1"/>
</dbReference>
<keyword evidence="2 7" id="KW-0645">Protease</keyword>
<comment type="caution">
    <text evidence="7">The sequence shown here is derived from an EMBL/GenBank/DDBJ whole genome shotgun (WGS) entry which is preliminary data.</text>
</comment>
<dbReference type="InterPro" id="IPR007422">
    <property type="entry name" value="Peptidase_Prp"/>
</dbReference>
<organism evidence="7 8">
    <name type="scientific">Levilactobacillus bambusae</name>
    <dbReference type="NCBI Taxonomy" id="2024736"/>
    <lineage>
        <taxon>Bacteria</taxon>
        <taxon>Bacillati</taxon>
        <taxon>Bacillota</taxon>
        <taxon>Bacilli</taxon>
        <taxon>Lactobacillales</taxon>
        <taxon>Lactobacillaceae</taxon>
        <taxon>Levilactobacillus</taxon>
    </lineage>
</organism>
<gene>
    <name evidence="7" type="ORF">DCM90_01805</name>
</gene>
<name>A0A2V1N509_9LACO</name>
<evidence type="ECO:0000256" key="3">
    <source>
        <dbReference type="ARBA" id="ARBA00022801"/>
    </source>
</evidence>
<evidence type="ECO:0000256" key="2">
    <source>
        <dbReference type="ARBA" id="ARBA00022670"/>
    </source>
</evidence>
<comment type="similarity">
    <text evidence="5">Belongs to the Prp family.</text>
</comment>
<dbReference type="CDD" id="cd16332">
    <property type="entry name" value="Prp-like"/>
    <property type="match status" value="1"/>
</dbReference>
<dbReference type="InterPro" id="IPR036764">
    <property type="entry name" value="Peptidase_Prp_sf"/>
</dbReference>
<keyword evidence="8" id="KW-1185">Reference proteome</keyword>
<dbReference type="EMBL" id="QCXQ01000001">
    <property type="protein sequence ID" value="PWG00935.1"/>
    <property type="molecule type" value="Genomic_DNA"/>
</dbReference>
<keyword evidence="4" id="KW-0788">Thiol protease</keyword>
<accession>A0A2V1N509</accession>
<dbReference type="Proteomes" id="UP000245080">
    <property type="component" value="Unassembled WGS sequence"/>
</dbReference>
<dbReference type="OrthoDB" id="48998at2"/>
<evidence type="ECO:0000313" key="7">
    <source>
        <dbReference type="EMBL" id="PWG00935.1"/>
    </source>
</evidence>
<evidence type="ECO:0000256" key="6">
    <source>
        <dbReference type="ARBA" id="ARBA00044538"/>
    </source>
</evidence>
<keyword evidence="3" id="KW-0378">Hydrolase</keyword>
<dbReference type="GO" id="GO:0042254">
    <property type="term" value="P:ribosome biogenesis"/>
    <property type="evidence" value="ECO:0007669"/>
    <property type="project" value="UniProtKB-KW"/>
</dbReference>
<evidence type="ECO:0000256" key="1">
    <source>
        <dbReference type="ARBA" id="ARBA00022517"/>
    </source>
</evidence>
<dbReference type="Gene3D" id="3.30.70.1490">
    <property type="entry name" value="Cysteine protease Prp"/>
    <property type="match status" value="1"/>
</dbReference>
<dbReference type="SUPFAM" id="SSF118010">
    <property type="entry name" value="TM1457-like"/>
    <property type="match status" value="1"/>
</dbReference>
<dbReference type="AlphaFoldDB" id="A0A2V1N509"/>
<reference evidence="7 8" key="1">
    <citation type="journal article" date="2018" name="Int. J. Syst. Evol. Microbiol.">
        <title>Lactobacillus bambusae sp. nov., isolated from a traditional fermented Ma-bamboo shoots of Taiwan.</title>
        <authorList>
            <person name="Wang L.-T."/>
        </authorList>
    </citation>
    <scope>NUCLEOTIDE SEQUENCE [LARGE SCALE GENOMIC DNA]</scope>
    <source>
        <strain evidence="7 8">BS-W1</strain>
    </source>
</reference>
<evidence type="ECO:0000313" key="8">
    <source>
        <dbReference type="Proteomes" id="UP000245080"/>
    </source>
</evidence>
<proteinExistence type="inferred from homology"/>
<evidence type="ECO:0000256" key="5">
    <source>
        <dbReference type="ARBA" id="ARBA00044503"/>
    </source>
</evidence>
<evidence type="ECO:0000256" key="4">
    <source>
        <dbReference type="ARBA" id="ARBA00022807"/>
    </source>
</evidence>